<reference evidence="3 4" key="1">
    <citation type="submission" date="2016-10" db="EMBL/GenBank/DDBJ databases">
        <authorList>
            <person name="de Groot N.N."/>
        </authorList>
    </citation>
    <scope>NUCLEOTIDE SEQUENCE [LARGE SCALE GENOMIC DNA]</scope>
    <source>
        <strain evidence="3 4">DSM 18684</strain>
    </source>
</reference>
<evidence type="ECO:0000256" key="1">
    <source>
        <dbReference type="SAM" id="SignalP"/>
    </source>
</evidence>
<dbReference type="OrthoDB" id="9813910at2"/>
<feature type="signal peptide" evidence="1">
    <location>
        <begin position="1"/>
        <end position="19"/>
    </location>
</feature>
<dbReference type="InterPro" id="IPR043738">
    <property type="entry name" value="DUF5683"/>
</dbReference>
<protein>
    <recommendedName>
        <fullName evidence="2">DUF5683 domain-containing protein</fullName>
    </recommendedName>
</protein>
<dbReference type="Proteomes" id="UP000199666">
    <property type="component" value="Unassembled WGS sequence"/>
</dbReference>
<evidence type="ECO:0000259" key="2">
    <source>
        <dbReference type="Pfam" id="PF18935"/>
    </source>
</evidence>
<sequence length="224" mass="24874">MRLLYIFLCIFLTFTTAKAQDPVKEKSIEVDKAKTDTIAPSGYINKGRIAGKIAIRRSLIIPGWGQAYNYKLVVDDVKSGQIAGKGIGKKMAIVGKIAGIYVAGTMLTLSFIENNRNYNLFLKELQYRQANGNQPDPDGSLKDYKDTDALYKGKAIYKNNKEVVLISLGVVYGINVIDAYVTARLKYLNVEEKLGFNINPTIINSNTMYGYNSITPALKLTLKL</sequence>
<organism evidence="3 4">
    <name type="scientific">Pedobacter insulae</name>
    <dbReference type="NCBI Taxonomy" id="414048"/>
    <lineage>
        <taxon>Bacteria</taxon>
        <taxon>Pseudomonadati</taxon>
        <taxon>Bacteroidota</taxon>
        <taxon>Sphingobacteriia</taxon>
        <taxon>Sphingobacteriales</taxon>
        <taxon>Sphingobacteriaceae</taxon>
        <taxon>Pedobacter</taxon>
    </lineage>
</organism>
<keyword evidence="4" id="KW-1185">Reference proteome</keyword>
<evidence type="ECO:0000313" key="3">
    <source>
        <dbReference type="EMBL" id="SFH38632.1"/>
    </source>
</evidence>
<dbReference type="RefSeq" id="WP_090996627.1">
    <property type="nucleotide sequence ID" value="NZ_FOPP01000010.1"/>
</dbReference>
<dbReference type="EMBL" id="FOPP01000010">
    <property type="protein sequence ID" value="SFH38632.1"/>
    <property type="molecule type" value="Genomic_DNA"/>
</dbReference>
<dbReference type="STRING" id="414048.SAMN04489864_110124"/>
<dbReference type="AlphaFoldDB" id="A0A1I2ZL78"/>
<evidence type="ECO:0000313" key="4">
    <source>
        <dbReference type="Proteomes" id="UP000199666"/>
    </source>
</evidence>
<dbReference type="Pfam" id="PF18935">
    <property type="entry name" value="DUF5683"/>
    <property type="match status" value="1"/>
</dbReference>
<keyword evidence="1" id="KW-0732">Signal</keyword>
<feature type="domain" description="DUF5683" evidence="2">
    <location>
        <begin position="51"/>
        <end position="223"/>
    </location>
</feature>
<accession>A0A1I2ZL78</accession>
<proteinExistence type="predicted"/>
<gene>
    <name evidence="3" type="ORF">SAMN04489864_110124</name>
</gene>
<name>A0A1I2ZL78_9SPHI</name>
<feature type="chain" id="PRO_5011458660" description="DUF5683 domain-containing protein" evidence="1">
    <location>
        <begin position="20"/>
        <end position="224"/>
    </location>
</feature>